<protein>
    <submittedName>
        <fullName evidence="1">Uncharacterized protein</fullName>
    </submittedName>
</protein>
<proteinExistence type="predicted"/>
<evidence type="ECO:0000313" key="1">
    <source>
        <dbReference type="EMBL" id="CAB9505065.1"/>
    </source>
</evidence>
<accession>A0A9N8DN26</accession>
<name>A0A9N8DN26_9STRA</name>
<keyword evidence="2" id="KW-1185">Reference proteome</keyword>
<dbReference type="Proteomes" id="UP001153069">
    <property type="component" value="Unassembled WGS sequence"/>
</dbReference>
<dbReference type="AlphaFoldDB" id="A0A9N8DN26"/>
<sequence>MKTVSILQYDRDQHQFYPSFVIQDDHQDNDNECAFDELIIQPSQEWMDDYLQWNRFGRLPEDPTEDFLDEEDDPTSFSIPIFESVRDLHDFNSRGQDLTRRLGEELARSGAAACAIRVAPYRPLYSNIRVGPVAAWWHVKDFNYGFVIPVQRLPISNRLKARLQAFRCHKGIEFWQSDDESDDEDCRLQHLGEERNELQEDLIRELCQYDDTAVAEKGKKAKGEKCCATEKTKAVNRVDSLASLGALVAESCSLVVAVSPPVERGSWFPCTQSQRVA</sequence>
<gene>
    <name evidence="1" type="ORF">SEMRO_217_G089900.1</name>
</gene>
<evidence type="ECO:0000313" key="2">
    <source>
        <dbReference type="Proteomes" id="UP001153069"/>
    </source>
</evidence>
<comment type="caution">
    <text evidence="1">The sequence shown here is derived from an EMBL/GenBank/DDBJ whole genome shotgun (WGS) entry which is preliminary data.</text>
</comment>
<dbReference type="EMBL" id="CAICTM010000216">
    <property type="protein sequence ID" value="CAB9505065.1"/>
    <property type="molecule type" value="Genomic_DNA"/>
</dbReference>
<reference evidence="1" key="1">
    <citation type="submission" date="2020-06" db="EMBL/GenBank/DDBJ databases">
        <authorList>
            <consortium name="Plant Systems Biology data submission"/>
        </authorList>
    </citation>
    <scope>NUCLEOTIDE SEQUENCE</scope>
    <source>
        <strain evidence="1">D6</strain>
    </source>
</reference>
<dbReference type="OrthoDB" id="10587633at2759"/>
<organism evidence="1 2">
    <name type="scientific">Seminavis robusta</name>
    <dbReference type="NCBI Taxonomy" id="568900"/>
    <lineage>
        <taxon>Eukaryota</taxon>
        <taxon>Sar</taxon>
        <taxon>Stramenopiles</taxon>
        <taxon>Ochrophyta</taxon>
        <taxon>Bacillariophyta</taxon>
        <taxon>Bacillariophyceae</taxon>
        <taxon>Bacillariophycidae</taxon>
        <taxon>Naviculales</taxon>
        <taxon>Naviculaceae</taxon>
        <taxon>Seminavis</taxon>
    </lineage>
</organism>